<keyword evidence="1" id="KW-0812">Transmembrane</keyword>
<dbReference type="EMBL" id="JAGKSP010000005">
    <property type="protein sequence ID" value="MBP3963921.1"/>
    <property type="molecule type" value="Genomic_DNA"/>
</dbReference>
<keyword evidence="1" id="KW-0472">Membrane</keyword>
<organism evidence="2 3">
    <name type="scientific">Paenibacillus lignilyticus</name>
    <dbReference type="NCBI Taxonomy" id="1172615"/>
    <lineage>
        <taxon>Bacteria</taxon>
        <taxon>Bacillati</taxon>
        <taxon>Bacillota</taxon>
        <taxon>Bacilli</taxon>
        <taxon>Bacillales</taxon>
        <taxon>Paenibacillaceae</taxon>
        <taxon>Paenibacillus</taxon>
    </lineage>
</organism>
<dbReference type="Proteomes" id="UP000673394">
    <property type="component" value="Unassembled WGS sequence"/>
</dbReference>
<evidence type="ECO:0000313" key="2">
    <source>
        <dbReference type="EMBL" id="MBP3963921.1"/>
    </source>
</evidence>
<evidence type="ECO:0000313" key="3">
    <source>
        <dbReference type="Proteomes" id="UP000673394"/>
    </source>
</evidence>
<evidence type="ECO:0000256" key="1">
    <source>
        <dbReference type="SAM" id="Phobius"/>
    </source>
</evidence>
<keyword evidence="3" id="KW-1185">Reference proteome</keyword>
<accession>A0ABS5CD96</accession>
<dbReference type="RefSeq" id="WP_210658786.1">
    <property type="nucleotide sequence ID" value="NZ_JAGKSP010000005.1"/>
</dbReference>
<feature type="transmembrane region" description="Helical" evidence="1">
    <location>
        <begin position="12"/>
        <end position="32"/>
    </location>
</feature>
<protein>
    <submittedName>
        <fullName evidence="2">Uncharacterized protein</fullName>
    </submittedName>
</protein>
<comment type="caution">
    <text evidence="2">The sequence shown here is derived from an EMBL/GenBank/DDBJ whole genome shotgun (WGS) entry which is preliminary data.</text>
</comment>
<proteinExistence type="predicted"/>
<sequence length="56" mass="6375">MNAAKALRVLMFGFLIAVLAIGLLPFLVIYNWSELYGLSEVDNSYSPLTFLQKYMK</sequence>
<gene>
    <name evidence="2" type="ORF">I8J30_14485</name>
</gene>
<keyword evidence="1" id="KW-1133">Transmembrane helix</keyword>
<name>A0ABS5CD96_9BACL</name>
<reference evidence="2 3" key="1">
    <citation type="submission" date="2021-04" db="EMBL/GenBank/DDBJ databases">
        <title>Paenibacillus sp. DLE-14 whole genome sequence.</title>
        <authorList>
            <person name="Ham Y.J."/>
        </authorList>
    </citation>
    <scope>NUCLEOTIDE SEQUENCE [LARGE SCALE GENOMIC DNA]</scope>
    <source>
        <strain evidence="2 3">DLE-14</strain>
    </source>
</reference>